<protein>
    <submittedName>
        <fullName evidence="2">Transcriptional regulator, BadM/Rrf2 family</fullName>
    </submittedName>
</protein>
<name>A0A212KDQ4_9BACT</name>
<evidence type="ECO:0000256" key="1">
    <source>
        <dbReference type="SAM" id="MobiDB-lite"/>
    </source>
</evidence>
<evidence type="ECO:0000313" key="2">
    <source>
        <dbReference type="EMBL" id="SBW09816.1"/>
    </source>
</evidence>
<dbReference type="InterPro" id="IPR036388">
    <property type="entry name" value="WH-like_DNA-bd_sf"/>
</dbReference>
<accession>A0A212KDQ4</accession>
<organism evidence="2">
    <name type="scientific">uncultured Desulfovibrio sp</name>
    <dbReference type="NCBI Taxonomy" id="167968"/>
    <lineage>
        <taxon>Bacteria</taxon>
        <taxon>Pseudomonadati</taxon>
        <taxon>Thermodesulfobacteriota</taxon>
        <taxon>Desulfovibrionia</taxon>
        <taxon>Desulfovibrionales</taxon>
        <taxon>Desulfovibrionaceae</taxon>
        <taxon>Desulfovibrio</taxon>
        <taxon>environmental samples</taxon>
    </lineage>
</organism>
<dbReference type="GO" id="GO:0005829">
    <property type="term" value="C:cytosol"/>
    <property type="evidence" value="ECO:0007669"/>
    <property type="project" value="TreeGrafter"/>
</dbReference>
<dbReference type="Gene3D" id="1.10.10.10">
    <property type="entry name" value="Winged helix-like DNA-binding domain superfamily/Winged helix DNA-binding domain"/>
    <property type="match status" value="1"/>
</dbReference>
<dbReference type="EMBL" id="FLUP01000001">
    <property type="protein sequence ID" value="SBW09816.1"/>
    <property type="molecule type" value="Genomic_DNA"/>
</dbReference>
<feature type="region of interest" description="Disordered" evidence="1">
    <location>
        <begin position="124"/>
        <end position="182"/>
    </location>
</feature>
<dbReference type="InterPro" id="IPR000944">
    <property type="entry name" value="Tscrpt_reg_Rrf2"/>
</dbReference>
<reference evidence="2" key="1">
    <citation type="submission" date="2016-04" db="EMBL/GenBank/DDBJ databases">
        <authorList>
            <person name="Evans L.H."/>
            <person name="Alamgir A."/>
            <person name="Owens N."/>
            <person name="Weber N.D."/>
            <person name="Virtaneva K."/>
            <person name="Barbian K."/>
            <person name="Babar A."/>
            <person name="Rosenke K."/>
        </authorList>
    </citation>
    <scope>NUCLEOTIDE SEQUENCE</scope>
    <source>
        <strain evidence="2">92-2</strain>
    </source>
</reference>
<dbReference type="NCBIfam" id="TIGR00738">
    <property type="entry name" value="rrf2_super"/>
    <property type="match status" value="1"/>
</dbReference>
<feature type="compositionally biased region" description="Polar residues" evidence="1">
    <location>
        <begin position="124"/>
        <end position="134"/>
    </location>
</feature>
<dbReference type="GO" id="GO:0003700">
    <property type="term" value="F:DNA-binding transcription factor activity"/>
    <property type="evidence" value="ECO:0007669"/>
    <property type="project" value="TreeGrafter"/>
</dbReference>
<dbReference type="Pfam" id="PF02082">
    <property type="entry name" value="Rrf2"/>
    <property type="match status" value="1"/>
</dbReference>
<proteinExistence type="predicted"/>
<dbReference type="InterPro" id="IPR036390">
    <property type="entry name" value="WH_DNA-bd_sf"/>
</dbReference>
<dbReference type="PANTHER" id="PTHR33221">
    <property type="entry name" value="WINGED HELIX-TURN-HELIX TRANSCRIPTIONAL REGULATOR, RRF2 FAMILY"/>
    <property type="match status" value="1"/>
</dbReference>
<dbReference type="PANTHER" id="PTHR33221:SF2">
    <property type="entry name" value="TRANSCRIPTIONAL REGULATOR"/>
    <property type="match status" value="1"/>
</dbReference>
<sequence length="182" mass="19334">MRISTMACHALHLLLCLSEQDDDIPASASELAVCTGISEKFVQKIMRLLQSEGIVKSVRGIAGGHMLARTPDEITLADIIIAVEGGISLPGVSNVAPRGKTALDAWDMVARSMNSSLEAVTLSSVRQSSASAPRQATRRRVAQPSSPLLPETDFGGTNAKAYSLGRQRCRKPKQTVPNPSAV</sequence>
<dbReference type="AlphaFoldDB" id="A0A212KDQ4"/>
<gene>
    <name evidence="2" type="ORF">KM92DES2_12792</name>
</gene>
<dbReference type="SUPFAM" id="SSF46785">
    <property type="entry name" value="Winged helix' DNA-binding domain"/>
    <property type="match status" value="1"/>
</dbReference>
<dbReference type="RefSeq" id="WP_192112875.1">
    <property type="nucleotide sequence ID" value="NZ_CABUEN010000006.1"/>
</dbReference>
<dbReference type="PROSITE" id="PS51197">
    <property type="entry name" value="HTH_RRF2_2"/>
    <property type="match status" value="1"/>
</dbReference>